<accession>A0A0A9GMR7</accession>
<name>A0A0A9GMR7_ARUDO</name>
<organism evidence="1">
    <name type="scientific">Arundo donax</name>
    <name type="common">Giant reed</name>
    <name type="synonym">Donax arundinaceus</name>
    <dbReference type="NCBI Taxonomy" id="35708"/>
    <lineage>
        <taxon>Eukaryota</taxon>
        <taxon>Viridiplantae</taxon>
        <taxon>Streptophyta</taxon>
        <taxon>Embryophyta</taxon>
        <taxon>Tracheophyta</taxon>
        <taxon>Spermatophyta</taxon>
        <taxon>Magnoliopsida</taxon>
        <taxon>Liliopsida</taxon>
        <taxon>Poales</taxon>
        <taxon>Poaceae</taxon>
        <taxon>PACMAD clade</taxon>
        <taxon>Arundinoideae</taxon>
        <taxon>Arundineae</taxon>
        <taxon>Arundo</taxon>
    </lineage>
</organism>
<reference evidence="1" key="1">
    <citation type="submission" date="2014-09" db="EMBL/GenBank/DDBJ databases">
        <authorList>
            <person name="Magalhaes I.L.F."/>
            <person name="Oliveira U."/>
            <person name="Santos F.R."/>
            <person name="Vidigal T.H.D.A."/>
            <person name="Brescovit A.D."/>
            <person name="Santos A.J."/>
        </authorList>
    </citation>
    <scope>NUCLEOTIDE SEQUENCE</scope>
    <source>
        <tissue evidence="1">Shoot tissue taken approximately 20 cm above the soil surface</tissue>
    </source>
</reference>
<reference evidence="1" key="2">
    <citation type="journal article" date="2015" name="Data Brief">
        <title>Shoot transcriptome of the giant reed, Arundo donax.</title>
        <authorList>
            <person name="Barrero R.A."/>
            <person name="Guerrero F.D."/>
            <person name="Moolhuijzen P."/>
            <person name="Goolsby J.A."/>
            <person name="Tidwell J."/>
            <person name="Bellgard S.E."/>
            <person name="Bellgard M.I."/>
        </authorList>
    </citation>
    <scope>NUCLEOTIDE SEQUENCE</scope>
    <source>
        <tissue evidence="1">Shoot tissue taken approximately 20 cm above the soil surface</tissue>
    </source>
</reference>
<protein>
    <submittedName>
        <fullName evidence="1">Uncharacterized protein</fullName>
    </submittedName>
</protein>
<dbReference type="AlphaFoldDB" id="A0A0A9GMR7"/>
<proteinExistence type="predicted"/>
<dbReference type="EMBL" id="GBRH01175933">
    <property type="protein sequence ID" value="JAE21963.1"/>
    <property type="molecule type" value="Transcribed_RNA"/>
</dbReference>
<sequence>MFDTKIKRIKKNTMQMHMEVANTYLQASNVFLTRPLFLILTLQICK</sequence>
<evidence type="ECO:0000313" key="1">
    <source>
        <dbReference type="EMBL" id="JAE21963.1"/>
    </source>
</evidence>